<keyword evidence="1" id="KW-0812">Transmembrane</keyword>
<reference evidence="2 3" key="1">
    <citation type="submission" date="2018-11" db="EMBL/GenBank/DDBJ databases">
        <title>Complete genome sequence of Nocardioides baekrokdamisoli strain KCTC 39748.</title>
        <authorList>
            <person name="Kang S.W."/>
            <person name="Lee K.C."/>
            <person name="Kim K.K."/>
            <person name="Kim J.S."/>
            <person name="Kim D.S."/>
            <person name="Ko S.H."/>
            <person name="Yang S.H."/>
            <person name="Shin Y.K."/>
            <person name="Lee J.S."/>
        </authorList>
    </citation>
    <scope>NUCLEOTIDE SEQUENCE [LARGE SCALE GENOMIC DNA]</scope>
    <source>
        <strain evidence="2 3">KCTC 39748</strain>
    </source>
</reference>
<evidence type="ECO:0000256" key="1">
    <source>
        <dbReference type="SAM" id="Phobius"/>
    </source>
</evidence>
<keyword evidence="3" id="KW-1185">Reference proteome</keyword>
<protein>
    <submittedName>
        <fullName evidence="2">Uncharacterized protein</fullName>
    </submittedName>
</protein>
<accession>A0A3G9IIA8</accession>
<keyword evidence="1" id="KW-1133">Transmembrane helix</keyword>
<feature type="transmembrane region" description="Helical" evidence="1">
    <location>
        <begin position="444"/>
        <end position="464"/>
    </location>
</feature>
<name>A0A3G9IIA8_9ACTN</name>
<keyword evidence="1" id="KW-0472">Membrane</keyword>
<dbReference type="Proteomes" id="UP000271573">
    <property type="component" value="Chromosome"/>
</dbReference>
<proteinExistence type="predicted"/>
<organism evidence="2 3">
    <name type="scientific">Nocardioides baekrokdamisoli</name>
    <dbReference type="NCBI Taxonomy" id="1804624"/>
    <lineage>
        <taxon>Bacteria</taxon>
        <taxon>Bacillati</taxon>
        <taxon>Actinomycetota</taxon>
        <taxon>Actinomycetes</taxon>
        <taxon>Propionibacteriales</taxon>
        <taxon>Nocardioidaceae</taxon>
        <taxon>Nocardioides</taxon>
    </lineage>
</organism>
<feature type="transmembrane region" description="Helical" evidence="1">
    <location>
        <begin position="372"/>
        <end position="396"/>
    </location>
</feature>
<feature type="transmembrane region" description="Helical" evidence="1">
    <location>
        <begin position="344"/>
        <end position="366"/>
    </location>
</feature>
<dbReference type="KEGG" id="nbe:Back2_00420"/>
<dbReference type="RefSeq" id="WP_125565639.1">
    <property type="nucleotide sequence ID" value="NZ_AP019307.1"/>
</dbReference>
<feature type="transmembrane region" description="Helical" evidence="1">
    <location>
        <begin position="408"/>
        <end position="428"/>
    </location>
</feature>
<dbReference type="EMBL" id="AP019307">
    <property type="protein sequence ID" value="BBH15755.1"/>
    <property type="molecule type" value="Genomic_DNA"/>
</dbReference>
<sequence>MTGQTEDNQLKVARSIETASLLTTLGVLLFQSEHVASIHEEITYGWDELDRTATMRVHPDPGLFDPAAEPRSQALRIPFASRSKGSLLTLGDVASDAGPVTLMTHQQHIETALQLIRLQAALTYGSQSEFVADMKRSEPDFLLLVSGNTTRAHQALARLFDDGADVWAPAASYTSPADPTMVQSFASLCRHLADAYLIIAEIWPKGPNECTLTWTTREPSRPIESDDPSERRRTGFLLRLLNDDPVTCTVEVPLSKWTKNYHVKVEAPPGTYARAVSVAVKEPPSKGTKSRRLPRITPHSTPPIAGAAWLHAPAPTPFSHTYIENGVAIEGEPSLYIEWAEFPLGAMLGPFLAAAMGLILAVGLAVGRSLGFFTGTGGTLIVLAIGGSLAPVLTFAHPSNRGQATIQARAATLALTLLAFAYSSWWALPKKGYEVQAFGSSVPYTVIGLIIIGFYGIVALWCWWKLRSTLTNHKRVLTTGVVSITSGRRGR</sequence>
<evidence type="ECO:0000313" key="3">
    <source>
        <dbReference type="Proteomes" id="UP000271573"/>
    </source>
</evidence>
<evidence type="ECO:0000313" key="2">
    <source>
        <dbReference type="EMBL" id="BBH15755.1"/>
    </source>
</evidence>
<dbReference type="AlphaFoldDB" id="A0A3G9IIA8"/>
<gene>
    <name evidence="2" type="ORF">Back2_00420</name>
</gene>